<feature type="domain" description="PAS" evidence="10">
    <location>
        <begin position="342"/>
        <end position="412"/>
    </location>
</feature>
<dbReference type="InterPro" id="IPR036097">
    <property type="entry name" value="HisK_dim/P_sf"/>
</dbReference>
<keyword evidence="8" id="KW-0472">Membrane</keyword>
<dbReference type="Gene3D" id="3.30.565.10">
    <property type="entry name" value="Histidine kinase-like ATPase, C-terminal domain"/>
    <property type="match status" value="1"/>
</dbReference>
<feature type="transmembrane region" description="Helical" evidence="8">
    <location>
        <begin position="50"/>
        <end position="69"/>
    </location>
</feature>
<dbReference type="SUPFAM" id="SSF47384">
    <property type="entry name" value="Homodimeric domain of signal transducing histidine kinase"/>
    <property type="match status" value="1"/>
</dbReference>
<dbReference type="Pfam" id="PF00512">
    <property type="entry name" value="HisKA"/>
    <property type="match status" value="1"/>
</dbReference>
<dbReference type="InterPro" id="IPR003594">
    <property type="entry name" value="HATPase_dom"/>
</dbReference>
<evidence type="ECO:0000256" key="5">
    <source>
        <dbReference type="ARBA" id="ARBA00022777"/>
    </source>
</evidence>
<dbReference type="PROSITE" id="PS50113">
    <property type="entry name" value="PAC"/>
    <property type="match status" value="1"/>
</dbReference>
<dbReference type="SMART" id="SM00387">
    <property type="entry name" value="HATPase_c"/>
    <property type="match status" value="1"/>
</dbReference>
<dbReference type="InterPro" id="IPR036890">
    <property type="entry name" value="HATPase_C_sf"/>
</dbReference>
<dbReference type="SMART" id="SM00086">
    <property type="entry name" value="PAC"/>
    <property type="match status" value="3"/>
</dbReference>
<dbReference type="RefSeq" id="WP_354602662.1">
    <property type="nucleotide sequence ID" value="NZ_JBEWZI010000031.1"/>
</dbReference>
<reference evidence="12 13" key="1">
    <citation type="submission" date="2024-07" db="EMBL/GenBank/DDBJ databases">
        <title>Uliginosibacterium flavum JJ3220;KACC:17644.</title>
        <authorList>
            <person name="Kim M.K."/>
        </authorList>
    </citation>
    <scope>NUCLEOTIDE SEQUENCE [LARGE SCALE GENOMIC DNA]</scope>
    <source>
        <strain evidence="12 13">KACC:17644</strain>
    </source>
</reference>
<name>A0ABV2TRM7_9RHOO</name>
<dbReference type="InterPro" id="IPR003661">
    <property type="entry name" value="HisK_dim/P_dom"/>
</dbReference>
<feature type="domain" description="PAS" evidence="10">
    <location>
        <begin position="870"/>
        <end position="912"/>
    </location>
</feature>
<dbReference type="InterPro" id="IPR000700">
    <property type="entry name" value="PAS-assoc_C"/>
</dbReference>
<feature type="domain" description="Histidine kinase" evidence="9">
    <location>
        <begin position="1030"/>
        <end position="1261"/>
    </location>
</feature>
<dbReference type="InterPro" id="IPR050736">
    <property type="entry name" value="Sensor_HK_Regulatory"/>
</dbReference>
<proteinExistence type="predicted"/>
<gene>
    <name evidence="12" type="ORF">ABXR19_18605</name>
</gene>
<evidence type="ECO:0000256" key="4">
    <source>
        <dbReference type="ARBA" id="ARBA00022679"/>
    </source>
</evidence>
<feature type="domain" description="PAS" evidence="10">
    <location>
        <begin position="743"/>
        <end position="813"/>
    </location>
</feature>
<evidence type="ECO:0000256" key="1">
    <source>
        <dbReference type="ARBA" id="ARBA00000085"/>
    </source>
</evidence>
<dbReference type="SUPFAM" id="SSF55874">
    <property type="entry name" value="ATPase domain of HSP90 chaperone/DNA topoisomerase II/histidine kinase"/>
    <property type="match status" value="1"/>
</dbReference>
<feature type="coiled-coil region" evidence="7">
    <location>
        <begin position="985"/>
        <end position="1016"/>
    </location>
</feature>
<evidence type="ECO:0000259" key="10">
    <source>
        <dbReference type="PROSITE" id="PS50112"/>
    </source>
</evidence>
<dbReference type="Pfam" id="PF02518">
    <property type="entry name" value="HATPase_c"/>
    <property type="match status" value="1"/>
</dbReference>
<feature type="domain" description="PAC" evidence="11">
    <location>
        <begin position="818"/>
        <end position="869"/>
    </location>
</feature>
<dbReference type="InterPro" id="IPR013656">
    <property type="entry name" value="PAS_4"/>
</dbReference>
<keyword evidence="13" id="KW-1185">Reference proteome</keyword>
<evidence type="ECO:0000259" key="11">
    <source>
        <dbReference type="PROSITE" id="PS50113"/>
    </source>
</evidence>
<feature type="domain" description="PAS" evidence="10">
    <location>
        <begin position="609"/>
        <end position="655"/>
    </location>
</feature>
<dbReference type="Gene3D" id="3.30.450.20">
    <property type="entry name" value="PAS domain"/>
    <property type="match status" value="7"/>
</dbReference>
<comment type="caution">
    <text evidence="12">The sequence shown here is derived from an EMBL/GenBank/DDBJ whole genome shotgun (WGS) entry which is preliminary data.</text>
</comment>
<keyword evidence="4" id="KW-0808">Transferase</keyword>
<dbReference type="Proteomes" id="UP001549691">
    <property type="component" value="Unassembled WGS sequence"/>
</dbReference>
<protein>
    <recommendedName>
        <fullName evidence="2">histidine kinase</fullName>
        <ecNumber evidence="2">2.7.13.3</ecNumber>
    </recommendedName>
</protein>
<dbReference type="SUPFAM" id="SSF55785">
    <property type="entry name" value="PYP-like sensor domain (PAS domain)"/>
    <property type="match status" value="7"/>
</dbReference>
<dbReference type="SMART" id="SM00388">
    <property type="entry name" value="HisKA"/>
    <property type="match status" value="1"/>
</dbReference>
<dbReference type="InterPro" id="IPR001610">
    <property type="entry name" value="PAC"/>
</dbReference>
<accession>A0ABV2TRM7</accession>
<dbReference type="CDD" id="cd00082">
    <property type="entry name" value="HisKA"/>
    <property type="match status" value="1"/>
</dbReference>
<dbReference type="NCBIfam" id="TIGR00229">
    <property type="entry name" value="sensory_box"/>
    <property type="match status" value="5"/>
</dbReference>
<feature type="domain" description="PAS" evidence="10">
    <location>
        <begin position="212"/>
        <end position="282"/>
    </location>
</feature>
<dbReference type="PROSITE" id="PS50112">
    <property type="entry name" value="PAS"/>
    <property type="match status" value="5"/>
</dbReference>
<dbReference type="EC" id="2.7.13.3" evidence="2"/>
<dbReference type="PRINTS" id="PR00344">
    <property type="entry name" value="BCTRLSENSOR"/>
</dbReference>
<evidence type="ECO:0000256" key="8">
    <source>
        <dbReference type="SAM" id="Phobius"/>
    </source>
</evidence>
<dbReference type="InterPro" id="IPR000014">
    <property type="entry name" value="PAS"/>
</dbReference>
<evidence type="ECO:0000256" key="3">
    <source>
        <dbReference type="ARBA" id="ARBA00022553"/>
    </source>
</evidence>
<comment type="catalytic activity">
    <reaction evidence="1">
        <text>ATP + protein L-histidine = ADP + protein N-phospho-L-histidine.</text>
        <dbReference type="EC" id="2.7.13.3"/>
    </reaction>
</comment>
<evidence type="ECO:0000313" key="13">
    <source>
        <dbReference type="Proteomes" id="UP001549691"/>
    </source>
</evidence>
<organism evidence="12 13">
    <name type="scientific">Uliginosibacterium flavum</name>
    <dbReference type="NCBI Taxonomy" id="1396831"/>
    <lineage>
        <taxon>Bacteria</taxon>
        <taxon>Pseudomonadati</taxon>
        <taxon>Pseudomonadota</taxon>
        <taxon>Betaproteobacteria</taxon>
        <taxon>Rhodocyclales</taxon>
        <taxon>Zoogloeaceae</taxon>
        <taxon>Uliginosibacterium</taxon>
    </lineage>
</organism>
<feature type="transmembrane region" description="Helical" evidence="8">
    <location>
        <begin position="24"/>
        <end position="45"/>
    </location>
</feature>
<dbReference type="InterPro" id="IPR004358">
    <property type="entry name" value="Sig_transdc_His_kin-like_C"/>
</dbReference>
<dbReference type="PROSITE" id="PS50109">
    <property type="entry name" value="HIS_KIN"/>
    <property type="match status" value="1"/>
</dbReference>
<dbReference type="InterPro" id="IPR005467">
    <property type="entry name" value="His_kinase_dom"/>
</dbReference>
<keyword evidence="5" id="KW-0418">Kinase</keyword>
<dbReference type="Pfam" id="PF08448">
    <property type="entry name" value="PAS_4"/>
    <property type="match status" value="5"/>
</dbReference>
<evidence type="ECO:0000259" key="9">
    <source>
        <dbReference type="PROSITE" id="PS50109"/>
    </source>
</evidence>
<dbReference type="CDD" id="cd00130">
    <property type="entry name" value="PAS"/>
    <property type="match status" value="2"/>
</dbReference>
<evidence type="ECO:0000256" key="6">
    <source>
        <dbReference type="ARBA" id="ARBA00023012"/>
    </source>
</evidence>
<evidence type="ECO:0000313" key="12">
    <source>
        <dbReference type="EMBL" id="MET7016203.1"/>
    </source>
</evidence>
<keyword evidence="8" id="KW-0812">Transmembrane</keyword>
<evidence type="ECO:0000256" key="7">
    <source>
        <dbReference type="SAM" id="Coils"/>
    </source>
</evidence>
<keyword evidence="7" id="KW-0175">Coiled coil</keyword>
<keyword evidence="6" id="KW-0902">Two-component regulatory system</keyword>
<dbReference type="SMART" id="SM00091">
    <property type="entry name" value="PAS"/>
    <property type="match status" value="7"/>
</dbReference>
<dbReference type="InterPro" id="IPR035965">
    <property type="entry name" value="PAS-like_dom_sf"/>
</dbReference>
<dbReference type="PANTHER" id="PTHR43711:SF1">
    <property type="entry name" value="HISTIDINE KINASE 1"/>
    <property type="match status" value="1"/>
</dbReference>
<keyword evidence="8" id="KW-1133">Transmembrane helix</keyword>
<dbReference type="Gene3D" id="1.10.287.130">
    <property type="match status" value="1"/>
</dbReference>
<sequence>MPIHRLTPDRPAPAALAHAGGVSMGLRIVACLLASVACLGGLLLVFGGQALGLIGLSVGGLLVLAWMLLDRQRWAEHLARAMTAEQSYSRARLERALDATQDGVWEFDAQRQTLFCSDHCMNLTGNGNVLASPLRCFLRCLSREQRRRLLRALREAWNEAGRFDELVSITHADGRKRWLRVRASVAADRTFVTGALSDVTDEVELTRERGHYQSFMEGVIDSLPLPMSVKNAAGVLVLANRAYCQAMHLQPGEVMGRRAHQMVHSEMAERLEELDRLALETGRAHVLEDWFDISRAQRRVFLRITKSRCVDPNGDLVVVTTYEDQSALRDYARRMGELSMNVEAFVQRLIRTIPHPIYVKSADSRYLMVNPAIAEQWGLRTEDMIGMSSRELFGDEPGIAIEEEDRRVLAGEVISKEDCLPDRKTGVPRYWAVTKALCTDVDGNSIIVGSNFEITGLRRSEIELREALQRQTNLRQFLQQLFDALPHPMFVKDRQHRYVMTNRAHALFHGCNTDGILGTTSFEHADPDVAEAVEREEESIFDGFAGNAVIESEHVLHDCEGKPHQTLIRKVACDGADGERVVVGITFDVSETRALERELRETLTRQTRNRAFLQDVFDAIPTPVAVKDEHHVYVMANRALANAYGLTPDRMLGKTTWDFNLPAVAQETVLADDRLFSIGPGVVSEREIPIRYADGKLHRVHLRKVVCLDPDGARLIITSNSDVTDLLEKESALTASLQRQTRSGEFLQTVFDALPFATYVKDERLCYVMANTALSEFHGLSKHAFAGKRAAELVSESTAQELEALDQLLLERDDGELLSNELLMRDRLGRTRSILSHKKLVRDADGKRVIIGLNQDVSPLREAEQAQRRALERLDTLIHNAPLGITLLDREGHFLQANPCLQRLLGRSEEQLREMCYQDIVPQRFLVQGDEKIEEIRRAGVMQPFENCLLGSDGQELPVMVSGVLVGRGEQSLAYWLLVQDLVEQKAAEDELLRHRDQLRELVLEQTADLLQAKENAERGSAAKSDFIAQLSHELRTPLHAILSFARLGVERGERLTPDKVCDYFSRVSESGERLLGLLDELLDLAKLEAGRVSLSLQLVDLPALLDDAAREFEALFVAHQLALSRIDLMSLPAVNMDAARIGQVLRNLLSNAVKFAPPGSRVTLQTRIVDDGRGRRAGESVETCMVEIAVIDEGPGIPAEELEQIFDRFTQSSLTRTVAGGTGLGLAICREIVLAHRGQICARNRPAGGAEFIVRLPLPASGIESTDVRNDA</sequence>
<dbReference type="EMBL" id="JBEWZI010000031">
    <property type="protein sequence ID" value="MET7016203.1"/>
    <property type="molecule type" value="Genomic_DNA"/>
</dbReference>
<dbReference type="Pfam" id="PF13188">
    <property type="entry name" value="PAS_8"/>
    <property type="match status" value="2"/>
</dbReference>
<dbReference type="PANTHER" id="PTHR43711">
    <property type="entry name" value="TWO-COMPONENT HISTIDINE KINASE"/>
    <property type="match status" value="1"/>
</dbReference>
<evidence type="ECO:0000256" key="2">
    <source>
        <dbReference type="ARBA" id="ARBA00012438"/>
    </source>
</evidence>
<keyword evidence="3" id="KW-0597">Phosphoprotein</keyword>